<keyword evidence="3 6" id="KW-0812">Transmembrane</keyword>
<proteinExistence type="predicted"/>
<keyword evidence="5 6" id="KW-0472">Membrane</keyword>
<evidence type="ECO:0000256" key="6">
    <source>
        <dbReference type="SAM" id="Phobius"/>
    </source>
</evidence>
<evidence type="ECO:0000313" key="7">
    <source>
        <dbReference type="EMBL" id="KAK5286025.1"/>
    </source>
</evidence>
<feature type="transmembrane region" description="Helical" evidence="6">
    <location>
        <begin position="44"/>
        <end position="65"/>
    </location>
</feature>
<keyword evidence="8" id="KW-1185">Reference proteome</keyword>
<dbReference type="EMBL" id="JAVRRA010000559">
    <property type="protein sequence ID" value="KAK5286025.1"/>
    <property type="molecule type" value="Genomic_DNA"/>
</dbReference>
<evidence type="ECO:0000256" key="2">
    <source>
        <dbReference type="ARBA" id="ARBA00022448"/>
    </source>
</evidence>
<evidence type="ECO:0000256" key="5">
    <source>
        <dbReference type="ARBA" id="ARBA00023136"/>
    </source>
</evidence>
<reference evidence="7 8" key="1">
    <citation type="submission" date="2023-08" db="EMBL/GenBank/DDBJ databases">
        <title>Black Yeasts Isolated from many extreme environments.</title>
        <authorList>
            <person name="Coleine C."/>
            <person name="Stajich J.E."/>
            <person name="Selbmann L."/>
        </authorList>
    </citation>
    <scope>NUCLEOTIDE SEQUENCE [LARGE SCALE GENOMIC DNA]</scope>
    <source>
        <strain evidence="7 8">CCFEE 536</strain>
    </source>
</reference>
<keyword evidence="4 6" id="KW-1133">Transmembrane helix</keyword>
<dbReference type="PANTHER" id="PTHR43791">
    <property type="entry name" value="PERMEASE-RELATED"/>
    <property type="match status" value="1"/>
</dbReference>
<keyword evidence="2" id="KW-0813">Transport</keyword>
<protein>
    <recommendedName>
        <fullName evidence="9">Nodulin-like domain-containing protein</fullName>
    </recommendedName>
</protein>
<dbReference type="Proteomes" id="UP001357485">
    <property type="component" value="Unassembled WGS sequence"/>
</dbReference>
<gene>
    <name evidence="7" type="ORF">LTR16_004323</name>
</gene>
<evidence type="ECO:0000256" key="3">
    <source>
        <dbReference type="ARBA" id="ARBA00022692"/>
    </source>
</evidence>
<evidence type="ECO:0008006" key="9">
    <source>
        <dbReference type="Google" id="ProtNLM"/>
    </source>
</evidence>
<comment type="subcellular location">
    <subcellularLocation>
        <location evidence="1">Membrane</location>
        <topology evidence="1">Multi-pass membrane protein</topology>
    </subcellularLocation>
</comment>
<sequence length="82" mass="8770">MLGFSSQVTVRYIGMFLATGAYVSNWAALNAYQANNIVGQWKRAFTAAAVTAFNGAGGIAGSFIVRQNEAPRYFTAVWVSIG</sequence>
<evidence type="ECO:0000256" key="1">
    <source>
        <dbReference type="ARBA" id="ARBA00004141"/>
    </source>
</evidence>
<evidence type="ECO:0000313" key="8">
    <source>
        <dbReference type="Proteomes" id="UP001357485"/>
    </source>
</evidence>
<dbReference type="PANTHER" id="PTHR43791:SF58">
    <property type="entry name" value="TRANSPORTER, PUTATIVE (AFU_ORTHOLOGUE AFUA_8G04470)-RELATED"/>
    <property type="match status" value="1"/>
</dbReference>
<comment type="caution">
    <text evidence="7">The sequence shown here is derived from an EMBL/GenBank/DDBJ whole genome shotgun (WGS) entry which is preliminary data.</text>
</comment>
<organism evidence="7 8">
    <name type="scientific">Cryomyces antarcticus</name>
    <dbReference type="NCBI Taxonomy" id="329879"/>
    <lineage>
        <taxon>Eukaryota</taxon>
        <taxon>Fungi</taxon>
        <taxon>Dikarya</taxon>
        <taxon>Ascomycota</taxon>
        <taxon>Pezizomycotina</taxon>
        <taxon>Dothideomycetes</taxon>
        <taxon>Dothideomycetes incertae sedis</taxon>
        <taxon>Cryomyces</taxon>
    </lineage>
</organism>
<name>A0ABR0M6L8_9PEZI</name>
<evidence type="ECO:0000256" key="4">
    <source>
        <dbReference type="ARBA" id="ARBA00022989"/>
    </source>
</evidence>
<accession>A0ABR0M6L8</accession>
<feature type="transmembrane region" description="Helical" evidence="6">
    <location>
        <begin position="12"/>
        <end position="32"/>
    </location>
</feature>